<evidence type="ECO:0000256" key="6">
    <source>
        <dbReference type="SAM" id="Phobius"/>
    </source>
</evidence>
<sequence>LKSLDPSLSSPEIIRQSATLQTAFIISQCISSLFLGRLADSPKGGRKLVLLIGMTGSLISCVAFGFIRHFYQALILYTLEGAFNGNVATVRTMVSEVVQEKRQVFVATIGSFNLCRLVRSFQVRAFVLLPIAFNVAVLLSPLMAGQLADLRGRYPDRFRNSWFLEKFPYAPPALENGIIVFTASLIVFFFLEEGEADLIVWLKTSKVVGRRHDPGLAAAQKLKSLLCFSSSGSPTYTLVNNNNDRTSEVIEEVPLMVEDGTEPESQPSSPQLSERICEIQTKQKHTKILPLRRILTRNLCFMLMAVAVHDGHISVYNTLWPNFLSDPVIDDAHAQTPAQQRHLPFRFSGGAGMAPADIAWSLALLGVMGLPIQLFAHPRVTQRLGTLRTWRFFLRFFPIVYTVVPYIAVMPSTTHPPAGKHGFAVWALIVFSQALLVGCSTFTAPSQLILTNLTSSASPHPSALARTNSMSYLITAMVRAISSAVSAWIYSYGSSHGLTGLAWWLTGVVSVCGYLLSLFCKEGNGHEILLSGDEEI</sequence>
<comment type="subcellular location">
    <subcellularLocation>
        <location evidence="1">Membrane</location>
        <topology evidence="1">Multi-pass membrane protein</topology>
    </subcellularLocation>
</comment>
<keyword evidence="3 6" id="KW-0812">Transmembrane</keyword>
<keyword evidence="8" id="KW-1185">Reference proteome</keyword>
<feature type="transmembrane region" description="Helical" evidence="6">
    <location>
        <begin position="358"/>
        <end position="380"/>
    </location>
</feature>
<evidence type="ECO:0000256" key="3">
    <source>
        <dbReference type="ARBA" id="ARBA00022692"/>
    </source>
</evidence>
<proteinExistence type="predicted"/>
<dbReference type="PANTHER" id="PTHR23504:SF6">
    <property type="entry name" value="MULTIDRUG TRANSPORTER, PUTATIVE (AFU_ORTHOLOGUE AFUA_4G08740)-RELATED"/>
    <property type="match status" value="1"/>
</dbReference>
<feature type="transmembrane region" description="Helical" evidence="6">
    <location>
        <begin position="294"/>
        <end position="315"/>
    </location>
</feature>
<feature type="non-terminal residue" evidence="7">
    <location>
        <position position="1"/>
    </location>
</feature>
<evidence type="ECO:0000313" key="8">
    <source>
        <dbReference type="Proteomes" id="UP000076584"/>
    </source>
</evidence>
<reference evidence="7 8" key="1">
    <citation type="submission" date="2015-06" db="EMBL/GenBank/DDBJ databases">
        <title>Survival trade-offs in plant roots during colonization by closely related pathogenic and mutualistic fungi.</title>
        <authorList>
            <person name="Hacquard S."/>
            <person name="Kracher B."/>
            <person name="Hiruma K."/>
            <person name="Weinman A."/>
            <person name="Muench P."/>
            <person name="Garrido Oter R."/>
            <person name="Ver Loren van Themaat E."/>
            <person name="Dallerey J.-F."/>
            <person name="Damm U."/>
            <person name="Henrissat B."/>
            <person name="Lespinet O."/>
            <person name="Thon M."/>
            <person name="Kemen E."/>
            <person name="McHardy A.C."/>
            <person name="Schulze-Lefert P."/>
            <person name="O'Connell R.J."/>
        </authorList>
    </citation>
    <scope>NUCLEOTIDE SEQUENCE [LARGE SCALE GENOMIC DNA]</scope>
    <source>
        <strain evidence="7 8">MAFF 238704</strain>
    </source>
</reference>
<dbReference type="PANTHER" id="PTHR23504">
    <property type="entry name" value="MAJOR FACILITATOR SUPERFAMILY DOMAIN-CONTAINING PROTEIN 10"/>
    <property type="match status" value="1"/>
</dbReference>
<evidence type="ECO:0000256" key="4">
    <source>
        <dbReference type="ARBA" id="ARBA00022989"/>
    </source>
</evidence>
<feature type="transmembrane region" description="Helical" evidence="6">
    <location>
        <begin position="168"/>
        <end position="191"/>
    </location>
</feature>
<keyword evidence="5 6" id="KW-0472">Membrane</keyword>
<evidence type="ECO:0000313" key="7">
    <source>
        <dbReference type="EMBL" id="KZL63314.1"/>
    </source>
</evidence>
<protein>
    <submittedName>
        <fullName evidence="7">Major facilitator superfamily transporter</fullName>
    </submittedName>
</protein>
<keyword evidence="2" id="KW-0813">Transport</keyword>
<evidence type="ECO:0000256" key="1">
    <source>
        <dbReference type="ARBA" id="ARBA00004141"/>
    </source>
</evidence>
<evidence type="ECO:0000256" key="5">
    <source>
        <dbReference type="ARBA" id="ARBA00023136"/>
    </source>
</evidence>
<organism evidence="7 8">
    <name type="scientific">Colletotrichum incanum</name>
    <name type="common">Soybean anthracnose fungus</name>
    <dbReference type="NCBI Taxonomy" id="1573173"/>
    <lineage>
        <taxon>Eukaryota</taxon>
        <taxon>Fungi</taxon>
        <taxon>Dikarya</taxon>
        <taxon>Ascomycota</taxon>
        <taxon>Pezizomycotina</taxon>
        <taxon>Sordariomycetes</taxon>
        <taxon>Hypocreomycetidae</taxon>
        <taxon>Glomerellales</taxon>
        <taxon>Glomerellaceae</taxon>
        <taxon>Colletotrichum</taxon>
        <taxon>Colletotrichum spaethianum species complex</taxon>
    </lineage>
</organism>
<keyword evidence="4 6" id="KW-1133">Transmembrane helix</keyword>
<dbReference type="Gene3D" id="1.20.1250.20">
    <property type="entry name" value="MFS general substrate transporter like domains"/>
    <property type="match status" value="1"/>
</dbReference>
<evidence type="ECO:0000256" key="2">
    <source>
        <dbReference type="ARBA" id="ARBA00022448"/>
    </source>
</evidence>
<dbReference type="GO" id="GO:0022857">
    <property type="term" value="F:transmembrane transporter activity"/>
    <property type="evidence" value="ECO:0007669"/>
    <property type="project" value="InterPro"/>
</dbReference>
<feature type="transmembrane region" description="Helical" evidence="6">
    <location>
        <begin position="392"/>
        <end position="411"/>
    </location>
</feature>
<feature type="transmembrane region" description="Helical" evidence="6">
    <location>
        <begin position="471"/>
        <end position="490"/>
    </location>
</feature>
<feature type="transmembrane region" description="Helical" evidence="6">
    <location>
        <begin position="423"/>
        <end position="450"/>
    </location>
</feature>
<comment type="caution">
    <text evidence="7">The sequence shown here is derived from an EMBL/GenBank/DDBJ whole genome shotgun (WGS) entry which is preliminary data.</text>
</comment>
<accession>A0A166LB73</accession>
<dbReference type="SUPFAM" id="SSF103473">
    <property type="entry name" value="MFS general substrate transporter"/>
    <property type="match status" value="1"/>
</dbReference>
<dbReference type="Proteomes" id="UP000076584">
    <property type="component" value="Unassembled WGS sequence"/>
</dbReference>
<name>A0A166LB73_COLIC</name>
<dbReference type="Pfam" id="PF07690">
    <property type="entry name" value="MFS_1"/>
    <property type="match status" value="1"/>
</dbReference>
<feature type="transmembrane region" description="Helical" evidence="6">
    <location>
        <begin position="126"/>
        <end position="148"/>
    </location>
</feature>
<dbReference type="GO" id="GO:0016020">
    <property type="term" value="C:membrane"/>
    <property type="evidence" value="ECO:0007669"/>
    <property type="project" value="UniProtKB-SubCell"/>
</dbReference>
<dbReference type="EMBL" id="LFIW01002823">
    <property type="protein sequence ID" value="KZL63314.1"/>
    <property type="molecule type" value="Genomic_DNA"/>
</dbReference>
<dbReference type="AlphaFoldDB" id="A0A166LB73"/>
<dbReference type="InterPro" id="IPR011701">
    <property type="entry name" value="MFS"/>
</dbReference>
<gene>
    <name evidence="7" type="ORF">CI238_10378</name>
</gene>
<feature type="transmembrane region" description="Helical" evidence="6">
    <location>
        <begin position="48"/>
        <end position="67"/>
    </location>
</feature>
<dbReference type="InterPro" id="IPR036259">
    <property type="entry name" value="MFS_trans_sf"/>
</dbReference>
<feature type="transmembrane region" description="Helical" evidence="6">
    <location>
        <begin position="502"/>
        <end position="520"/>
    </location>
</feature>